<gene>
    <name evidence="1" type="ORF">CLIB1423_11S03510</name>
</gene>
<evidence type="ECO:0000313" key="2">
    <source>
        <dbReference type="Proteomes" id="UP000837801"/>
    </source>
</evidence>
<keyword evidence="2" id="KW-1185">Reference proteome</keyword>
<sequence length="709" mass="79196">MERAPFKNILEGATRSEFFSLRQFKLYHEGDRFPTVQEATAHLLLLKAFDRLYSKVTSHIREEKDKVIPWKVYVTNAVRRFIIFLNALKSSRKLDSLYRPFDGDFGDHPETVLNLLPDDDFQYFKKVENRIPNALPGLLPPLDVVLVWHAFLLNPKSFYDNCIRNGLQDFALTSFPLDKIAGAIDWDTFEYCPDEKQRLGFHELMKNAGVVVEYEVDLKHLVTEKVCVFCPICFKLLSTVPYTDALGHGFADKDFIAEFSRKECACYCEGFRGTILSHDNLRKRQLVADVYVEKKRLPCIYRYYSSVLKGEPNDEMHINRIDYLVKKYLRESVVTKIVQDKDSPLDNALRKLARGSATSKSQKRIILNTKYILRNYPQMNLIHATIPPMKHNVKISEDLVGCVLRQQKFVDKMNKIGWLFSPVLKETLLETSIRYTRFISMLITTDGILVPTLDIDLMWHTHLLSPFFYLDYCRKNGKNVVDHDDKIEEGKLTTRFEETSKIYKTRYGKEYSLCFCWFCVSARNNCRSKIKRLFKSKGDLEENTKRNILTDENAITEDKGAGLTHISSHNAITIPRGNNLVSVRMKRNYGKNDNGKIYPWRDDIYYYHSSSGMYVLPYNSPIPAVESDYWGSDGGCCAVSNHGGASCSGGANCGSNTAACGKSGGACGGWGGGGGGCGGGGGGCGGGGGGCGGGGGGCGGGGGGGGGGC</sequence>
<protein>
    <submittedName>
        <fullName evidence="1">Uncharacterized protein</fullName>
    </submittedName>
</protein>
<dbReference type="InterPro" id="IPR009836">
    <property type="entry name" value="GRDP-like"/>
</dbReference>
<evidence type="ECO:0000313" key="1">
    <source>
        <dbReference type="EMBL" id="CAH2353604.1"/>
    </source>
</evidence>
<comment type="caution">
    <text evidence="1">The sequence shown here is derived from an EMBL/GenBank/DDBJ whole genome shotgun (WGS) entry which is preliminary data.</text>
</comment>
<accession>A0A9P0VZ51</accession>
<name>A0A9P0VZ51_9ASCO</name>
<dbReference type="OrthoDB" id="2684236at2759"/>
<dbReference type="AlphaFoldDB" id="A0A9P0VZ51"/>
<dbReference type="PANTHER" id="PTHR34365">
    <property type="entry name" value="ENOLASE (DUF1399)"/>
    <property type="match status" value="1"/>
</dbReference>
<reference evidence="1" key="1">
    <citation type="submission" date="2022-03" db="EMBL/GenBank/DDBJ databases">
        <authorList>
            <person name="Legras J.-L."/>
            <person name="Devillers H."/>
            <person name="Grondin C."/>
        </authorList>
    </citation>
    <scope>NUCLEOTIDE SEQUENCE</scope>
    <source>
        <strain evidence="1">CLIB 1423</strain>
    </source>
</reference>
<dbReference type="EMBL" id="CAKXYY010000011">
    <property type="protein sequence ID" value="CAH2353604.1"/>
    <property type="molecule type" value="Genomic_DNA"/>
</dbReference>
<proteinExistence type="predicted"/>
<dbReference type="Pfam" id="PF07173">
    <property type="entry name" value="GRDP-like"/>
    <property type="match status" value="1"/>
</dbReference>
<dbReference type="Proteomes" id="UP000837801">
    <property type="component" value="Unassembled WGS sequence"/>
</dbReference>
<organism evidence="1 2">
    <name type="scientific">[Candida] railenensis</name>
    <dbReference type="NCBI Taxonomy" id="45579"/>
    <lineage>
        <taxon>Eukaryota</taxon>
        <taxon>Fungi</taxon>
        <taxon>Dikarya</taxon>
        <taxon>Ascomycota</taxon>
        <taxon>Saccharomycotina</taxon>
        <taxon>Pichiomycetes</taxon>
        <taxon>Debaryomycetaceae</taxon>
        <taxon>Kurtzmaniella</taxon>
    </lineage>
</organism>
<dbReference type="PANTHER" id="PTHR34365:SF7">
    <property type="entry name" value="GLYCINE-RICH DOMAIN-CONTAINING PROTEIN 1"/>
    <property type="match status" value="1"/>
</dbReference>